<feature type="region of interest" description="Disordered" evidence="1">
    <location>
        <begin position="88"/>
        <end position="128"/>
    </location>
</feature>
<feature type="region of interest" description="Disordered" evidence="1">
    <location>
        <begin position="183"/>
        <end position="246"/>
    </location>
</feature>
<reference evidence="2 3" key="1">
    <citation type="submission" date="2016-10" db="EMBL/GenBank/DDBJ databases">
        <authorList>
            <person name="de Groot N.N."/>
        </authorList>
    </citation>
    <scope>NUCLEOTIDE SEQUENCE [LARGE SCALE GENOMIC DNA]</scope>
    <source>
        <strain evidence="2 3">CPCC 201354</strain>
    </source>
</reference>
<accession>A0A1G8KYW6</accession>
<evidence type="ECO:0000313" key="3">
    <source>
        <dbReference type="Proteomes" id="UP000198923"/>
    </source>
</evidence>
<evidence type="ECO:0000313" key="2">
    <source>
        <dbReference type="EMBL" id="SDI48658.1"/>
    </source>
</evidence>
<proteinExistence type="predicted"/>
<evidence type="ECO:0000256" key="1">
    <source>
        <dbReference type="SAM" id="MobiDB-lite"/>
    </source>
</evidence>
<feature type="compositionally biased region" description="Polar residues" evidence="1">
    <location>
        <begin position="190"/>
        <end position="201"/>
    </location>
</feature>
<dbReference type="AlphaFoldDB" id="A0A1G8KYW6"/>
<keyword evidence="3" id="KW-1185">Reference proteome</keyword>
<protein>
    <submittedName>
        <fullName evidence="2">Uncharacterized protein</fullName>
    </submittedName>
</protein>
<sequence length="246" mass="27075">MLDSRRRGPGGGRPGHGLRRGRGSAAPEVVARHVHSCTSMTIGPPGVLTCENSEWHTIRVLFRFEAKRLRCGSAGRCRRSAYCGEGPRPLRRPPLSQGSRYPCSSRARTASLPIPSSRHGTEAASSEISDVYGNDTRINEERMFHMVAVDLAKAWDYISHLLRLCDDSGVQIREVDVNLDDGRRYRSSPRRASTGSWSSTREGGGDSNPRRPGNYHPGHRLLRGGAMDRRQGDDPSQGGVRRGLPP</sequence>
<name>A0A1G8KYW6_9ACTN</name>
<dbReference type="EMBL" id="FNCN01000058">
    <property type="protein sequence ID" value="SDI48658.1"/>
    <property type="molecule type" value="Genomic_DNA"/>
</dbReference>
<feature type="region of interest" description="Disordered" evidence="1">
    <location>
        <begin position="1"/>
        <end position="27"/>
    </location>
</feature>
<gene>
    <name evidence="2" type="ORF">SAMN05421505_15816</name>
</gene>
<organism evidence="2 3">
    <name type="scientific">Sinosporangium album</name>
    <dbReference type="NCBI Taxonomy" id="504805"/>
    <lineage>
        <taxon>Bacteria</taxon>
        <taxon>Bacillati</taxon>
        <taxon>Actinomycetota</taxon>
        <taxon>Actinomycetes</taxon>
        <taxon>Streptosporangiales</taxon>
        <taxon>Streptosporangiaceae</taxon>
        <taxon>Sinosporangium</taxon>
    </lineage>
</organism>
<dbReference type="Proteomes" id="UP000198923">
    <property type="component" value="Unassembled WGS sequence"/>
</dbReference>